<dbReference type="EMBL" id="NFKK01000001">
    <property type="protein sequence ID" value="OUP54347.1"/>
    <property type="molecule type" value="Genomic_DNA"/>
</dbReference>
<dbReference type="Proteomes" id="UP000195897">
    <property type="component" value="Unassembled WGS sequence"/>
</dbReference>
<gene>
    <name evidence="1" type="ORF">B5F17_00165</name>
</gene>
<name>A0A1Y4LC97_9FIRM</name>
<comment type="caution">
    <text evidence="1">The sequence shown here is derived from an EMBL/GenBank/DDBJ whole genome shotgun (WGS) entry which is preliminary data.</text>
</comment>
<evidence type="ECO:0000313" key="2">
    <source>
        <dbReference type="Proteomes" id="UP000195897"/>
    </source>
</evidence>
<accession>A0A1Y4LC97</accession>
<evidence type="ECO:0000313" key="1">
    <source>
        <dbReference type="EMBL" id="OUP54347.1"/>
    </source>
</evidence>
<dbReference type="AlphaFoldDB" id="A0A1Y4LC97"/>
<dbReference type="InterPro" id="IPR025346">
    <property type="entry name" value="DUF4250"/>
</dbReference>
<protein>
    <submittedName>
        <fullName evidence="1">DUF4250 domain-containing protein</fullName>
    </submittedName>
</protein>
<dbReference type="Pfam" id="PF14056">
    <property type="entry name" value="DUF4250"/>
    <property type="match status" value="1"/>
</dbReference>
<proteinExistence type="predicted"/>
<sequence length="57" mass="6443">MLPNDPIILLSYINTKLRDDYADLDDLCISLGIDAGDLCGRLAPLGYTYNHKNNRFQ</sequence>
<dbReference type="RefSeq" id="WP_087369710.1">
    <property type="nucleotide sequence ID" value="NZ_JBKTCX010000011.1"/>
</dbReference>
<organism evidence="1 2">
    <name type="scientific">Butyricicoccus pullicaecorum</name>
    <dbReference type="NCBI Taxonomy" id="501571"/>
    <lineage>
        <taxon>Bacteria</taxon>
        <taxon>Bacillati</taxon>
        <taxon>Bacillota</taxon>
        <taxon>Clostridia</taxon>
        <taxon>Eubacteriales</taxon>
        <taxon>Butyricicoccaceae</taxon>
        <taxon>Butyricicoccus</taxon>
    </lineage>
</organism>
<reference evidence="2" key="1">
    <citation type="submission" date="2017-04" db="EMBL/GenBank/DDBJ databases">
        <title>Function of individual gut microbiota members based on whole genome sequencing of pure cultures obtained from chicken caecum.</title>
        <authorList>
            <person name="Medvecky M."/>
            <person name="Cejkova D."/>
            <person name="Polansky O."/>
            <person name="Karasova D."/>
            <person name="Kubasova T."/>
            <person name="Cizek A."/>
            <person name="Rychlik I."/>
        </authorList>
    </citation>
    <scope>NUCLEOTIDE SEQUENCE [LARGE SCALE GENOMIC DNA]</scope>
    <source>
        <strain evidence="2">An180</strain>
    </source>
</reference>